<keyword evidence="9" id="KW-0807">Transducer</keyword>
<evidence type="ECO:0000256" key="7">
    <source>
        <dbReference type="ARBA" id="ARBA00023136"/>
    </source>
</evidence>
<evidence type="ECO:0000256" key="6">
    <source>
        <dbReference type="ARBA" id="ARBA00023040"/>
    </source>
</evidence>
<feature type="compositionally biased region" description="Polar residues" evidence="10">
    <location>
        <begin position="305"/>
        <end position="337"/>
    </location>
</feature>
<evidence type="ECO:0000256" key="2">
    <source>
        <dbReference type="ARBA" id="ARBA00011085"/>
    </source>
</evidence>
<feature type="transmembrane region" description="Helical" evidence="11">
    <location>
        <begin position="117"/>
        <end position="136"/>
    </location>
</feature>
<keyword evidence="7 11" id="KW-0472">Membrane</keyword>
<evidence type="ECO:0000256" key="3">
    <source>
        <dbReference type="ARBA" id="ARBA00022507"/>
    </source>
</evidence>
<feature type="transmembrane region" description="Helical" evidence="11">
    <location>
        <begin position="82"/>
        <end position="105"/>
    </location>
</feature>
<feature type="compositionally biased region" description="Acidic residues" evidence="10">
    <location>
        <begin position="357"/>
        <end position="367"/>
    </location>
</feature>
<dbReference type="PRINTS" id="PR00899">
    <property type="entry name" value="GPCRSTE3"/>
</dbReference>
<keyword evidence="6" id="KW-0297">G-protein coupled receptor</keyword>
<proteinExistence type="inferred from homology"/>
<evidence type="ECO:0000256" key="11">
    <source>
        <dbReference type="SAM" id="Phobius"/>
    </source>
</evidence>
<name>A0ABP0ZMP1_9ASCO</name>
<keyword evidence="13" id="KW-1185">Reference proteome</keyword>
<dbReference type="Proteomes" id="UP001497383">
    <property type="component" value="Chromosome 3"/>
</dbReference>
<evidence type="ECO:0000256" key="1">
    <source>
        <dbReference type="ARBA" id="ARBA00004141"/>
    </source>
</evidence>
<evidence type="ECO:0008006" key="14">
    <source>
        <dbReference type="Google" id="ProtNLM"/>
    </source>
</evidence>
<evidence type="ECO:0000256" key="8">
    <source>
        <dbReference type="ARBA" id="ARBA00023170"/>
    </source>
</evidence>
<accession>A0ABP0ZMP1</accession>
<comment type="subcellular location">
    <subcellularLocation>
        <location evidence="1">Membrane</location>
        <topology evidence="1">Multi-pass membrane protein</topology>
    </subcellularLocation>
</comment>
<feature type="transmembrane region" description="Helical" evidence="11">
    <location>
        <begin position="34"/>
        <end position="55"/>
    </location>
</feature>
<feature type="transmembrane region" description="Helical" evidence="11">
    <location>
        <begin position="271"/>
        <end position="291"/>
    </location>
</feature>
<dbReference type="PANTHER" id="PTHR28097:SF1">
    <property type="entry name" value="PHEROMONE A FACTOR RECEPTOR"/>
    <property type="match status" value="1"/>
</dbReference>
<evidence type="ECO:0000256" key="9">
    <source>
        <dbReference type="ARBA" id="ARBA00023224"/>
    </source>
</evidence>
<protein>
    <recommendedName>
        <fullName evidence="14">Pheromone a factor receptor</fullName>
    </recommendedName>
</protein>
<keyword evidence="5 11" id="KW-1133">Transmembrane helix</keyword>
<dbReference type="GeneID" id="92207885"/>
<reference evidence="12 13" key="1">
    <citation type="submission" date="2024-03" db="EMBL/GenBank/DDBJ databases">
        <authorList>
            <person name="Brejova B."/>
        </authorList>
    </citation>
    <scope>NUCLEOTIDE SEQUENCE [LARGE SCALE GENOMIC DNA]</scope>
    <source>
        <strain evidence="12 13">CBS 14171</strain>
    </source>
</reference>
<dbReference type="PANTHER" id="PTHR28097">
    <property type="entry name" value="PHEROMONE A FACTOR RECEPTOR"/>
    <property type="match status" value="1"/>
</dbReference>
<evidence type="ECO:0000313" key="13">
    <source>
        <dbReference type="Proteomes" id="UP001497383"/>
    </source>
</evidence>
<dbReference type="Pfam" id="PF02076">
    <property type="entry name" value="STE3"/>
    <property type="match status" value="1"/>
</dbReference>
<feature type="region of interest" description="Disordered" evidence="10">
    <location>
        <begin position="352"/>
        <end position="386"/>
    </location>
</feature>
<evidence type="ECO:0000313" key="12">
    <source>
        <dbReference type="EMBL" id="CAK9438465.1"/>
    </source>
</evidence>
<keyword evidence="8" id="KW-0675">Receptor</keyword>
<organism evidence="12 13">
    <name type="scientific">Lodderomyces beijingensis</name>
    <dbReference type="NCBI Taxonomy" id="1775926"/>
    <lineage>
        <taxon>Eukaryota</taxon>
        <taxon>Fungi</taxon>
        <taxon>Dikarya</taxon>
        <taxon>Ascomycota</taxon>
        <taxon>Saccharomycotina</taxon>
        <taxon>Pichiomycetes</taxon>
        <taxon>Debaryomycetaceae</taxon>
        <taxon>Candida/Lodderomyces clade</taxon>
        <taxon>Lodderomyces</taxon>
    </lineage>
</organism>
<sequence length="410" mass="46487">MNASAAGTAAFAFIAFVSLIPPFAWHVKCANIPAILLMFWLMLINIICFINTMIWSGENFSEVYDGQGWCDVTIKLEVGANIGKLCAIACLAMNLYMILCAKHPVFMDSKNWRKKAIDLSICLVFPIFMMAVNYVIQAKRYTIFRYRGCVATYSYTGATIGLYLVWPIVWSAVAAIFAVLTLYKYLQKRKDVKDILLCTNSGLNLKRFARLLIFSLLIIFAMTPLSIYYFVDSVKYIQGPFSWSQTHDDNWGEIDFYDFGFATMIDKSVNAALSIIAFLLFGLGTDAVGMYKAQFRKVHPKSHSEPLSKQSTYVQNGSPTKMNSNKSQFSESTNYSEPTMHEFSDFHDVIREFGNHDDDDDDDDDEKGSETGEITKTTEYPQEDTIGVIDVDEKNLNADFVYTYEVKQKV</sequence>
<feature type="region of interest" description="Disordered" evidence="10">
    <location>
        <begin position="302"/>
        <end position="337"/>
    </location>
</feature>
<dbReference type="EMBL" id="OZ022407">
    <property type="protein sequence ID" value="CAK9438465.1"/>
    <property type="molecule type" value="Genomic_DNA"/>
</dbReference>
<keyword evidence="4 11" id="KW-0812">Transmembrane</keyword>
<keyword evidence="3" id="KW-0589">Pheromone response</keyword>
<gene>
    <name evidence="12" type="ORF">LODBEIA_P26890</name>
</gene>
<dbReference type="InterPro" id="IPR001499">
    <property type="entry name" value="GPCR_STE3"/>
</dbReference>
<feature type="transmembrane region" description="Helical" evidence="11">
    <location>
        <begin position="160"/>
        <end position="183"/>
    </location>
</feature>
<evidence type="ECO:0000256" key="10">
    <source>
        <dbReference type="SAM" id="MobiDB-lite"/>
    </source>
</evidence>
<evidence type="ECO:0000256" key="5">
    <source>
        <dbReference type="ARBA" id="ARBA00022989"/>
    </source>
</evidence>
<feature type="transmembrane region" description="Helical" evidence="11">
    <location>
        <begin position="211"/>
        <end position="231"/>
    </location>
</feature>
<dbReference type="CDD" id="cd14966">
    <property type="entry name" value="7tmD_STE3"/>
    <property type="match status" value="1"/>
</dbReference>
<evidence type="ECO:0000256" key="4">
    <source>
        <dbReference type="ARBA" id="ARBA00022692"/>
    </source>
</evidence>
<comment type="similarity">
    <text evidence="2">Belongs to the G-protein coupled receptor 4 family.</text>
</comment>
<dbReference type="RefSeq" id="XP_066829627.1">
    <property type="nucleotide sequence ID" value="XM_066972715.1"/>
</dbReference>
<feature type="transmembrane region" description="Helical" evidence="11">
    <location>
        <begin position="6"/>
        <end position="27"/>
    </location>
</feature>